<dbReference type="PANTHER" id="PTHR24416:SF566">
    <property type="entry name" value="EPIDERMAL GROWTH FACTOR RECEPTOR"/>
    <property type="match status" value="1"/>
</dbReference>
<dbReference type="PRINTS" id="PR00109">
    <property type="entry name" value="TYRKINASE"/>
</dbReference>
<evidence type="ECO:0000256" key="8">
    <source>
        <dbReference type="ARBA" id="ARBA00023136"/>
    </source>
</evidence>
<dbReference type="SUPFAM" id="SSF56112">
    <property type="entry name" value="Protein kinase-like (PK-like)"/>
    <property type="match status" value="1"/>
</dbReference>
<sequence length="848" mass="95461">MCVRCQNYFHKYSQKCAATCPTEGYYVDEDKYQCHQCHEQLECDGPDPTQCSKCKKFEQWTHKEADETPDGYIIVRDENKRCVSKCPNETYADGVRCELCDLACYGLGCTGPKPHLGKGGCNRCRYAIEEEDNKLRCLVGETENTVCGQATIFQATIMWELAHETYPNTCATNAVQNVLPVSEMASQLVIAHVPTTNYPMGKCHELCDDRYSCSGTQAFECEKCAFAGLLYNDTTFECLKECPEESPFTYEGMCHEEDKDVVVRRKRNTIISAAFAAFLLFIIVITYLVYRCVKYRKKYEKEAQMHMPDIPPLDSGKPNMRRLNLISVDELDDSKNTILGQGAFGIVYAGKWKPPSRSGISLPVAIKAINPSESRHTTDAEMMKEAGLMASIQHEHLLPLVGICVGKGGIKIITILRPLGSLLKFLDQHKQRLGSKNLMLYCYQISAAMEFLAKKKIVHRDLATRNVLVKNINHVEVTDFGLAQMLQGSETSVVIEGRVAVKWLAIESLRQQIYTERTDVSVVVWCDMLGNPHFWPDSTLQRTRSAQGSQVGRELAYQLEKGYRLKQPANCSQELYQEMLNCWLVDPGSRPTFRQIKERLEQFCRAPHIYVQERQATQRMDSITNSEQRMMIERLLQDSDFLDPVNIDPAEYALHSPTIGNKDGGGSLFSANTLETVVPASPTTPNIPLMLGNQNRHGSTDTNSTRYKSDPVQRRHHLSSTTTDDSRISELEMDEENYLMPKGVGHSIIGKSIDEEEEEDQASLYTPVIAESKPGFNKDDVNYVPTYLNETDRPNEYANHSKQGDVSNGVQPTNLKTLFANPDKTVYENGTGNASAPYINAHQSETAI</sequence>
<keyword evidence="6" id="KW-0418">Kinase</keyword>
<dbReference type="InterPro" id="IPR001245">
    <property type="entry name" value="Ser-Thr/Tyr_kinase_cat_dom"/>
</dbReference>
<dbReference type="CDD" id="cd00064">
    <property type="entry name" value="FU"/>
    <property type="match status" value="1"/>
</dbReference>
<dbReference type="PROSITE" id="PS00109">
    <property type="entry name" value="PROTEIN_KINASE_TYR"/>
    <property type="match status" value="1"/>
</dbReference>
<feature type="region of interest" description="Disordered" evidence="12">
    <location>
        <begin position="792"/>
        <end position="811"/>
    </location>
</feature>
<dbReference type="Proteomes" id="UP000887574">
    <property type="component" value="Unplaced"/>
</dbReference>
<keyword evidence="4" id="KW-0808">Transferase</keyword>
<dbReference type="GO" id="GO:0061564">
    <property type="term" value="P:axon development"/>
    <property type="evidence" value="ECO:0007669"/>
    <property type="project" value="UniProtKB-ARBA"/>
</dbReference>
<evidence type="ECO:0000256" key="12">
    <source>
        <dbReference type="SAM" id="MobiDB-lite"/>
    </source>
</evidence>
<feature type="binding site" evidence="11">
    <location>
        <position position="367"/>
    </location>
    <ligand>
        <name>ATP</name>
        <dbReference type="ChEBI" id="CHEBI:30616"/>
    </ligand>
</feature>
<dbReference type="SMART" id="SM00219">
    <property type="entry name" value="TyrKc"/>
    <property type="match status" value="1"/>
</dbReference>
<protein>
    <recommendedName>
        <fullName evidence="3">receptor protein-tyrosine kinase</fullName>
        <ecNumber evidence="3">2.7.10.1</ecNumber>
    </recommendedName>
</protein>
<evidence type="ECO:0000256" key="9">
    <source>
        <dbReference type="ARBA" id="ARBA00023137"/>
    </source>
</evidence>
<keyword evidence="5 11" id="KW-0547">Nucleotide-binding</keyword>
<feature type="transmembrane region" description="Helical" evidence="13">
    <location>
        <begin position="270"/>
        <end position="290"/>
    </location>
</feature>
<dbReference type="GO" id="GO:0004714">
    <property type="term" value="F:transmembrane receptor protein tyrosine kinase activity"/>
    <property type="evidence" value="ECO:0007669"/>
    <property type="project" value="UniProtKB-EC"/>
</dbReference>
<feature type="compositionally biased region" description="Polar residues" evidence="12">
    <location>
        <begin position="684"/>
        <end position="706"/>
    </location>
</feature>
<evidence type="ECO:0000259" key="14">
    <source>
        <dbReference type="PROSITE" id="PS50011"/>
    </source>
</evidence>
<dbReference type="InterPro" id="IPR008266">
    <property type="entry name" value="Tyr_kinase_AS"/>
</dbReference>
<dbReference type="GO" id="GO:0012505">
    <property type="term" value="C:endomembrane system"/>
    <property type="evidence" value="ECO:0007669"/>
    <property type="project" value="UniProtKB-SubCell"/>
</dbReference>
<keyword evidence="13" id="KW-0812">Transmembrane</keyword>
<keyword evidence="7 11" id="KW-0067">ATP-binding</keyword>
<dbReference type="GO" id="GO:0007169">
    <property type="term" value="P:cell surface receptor protein tyrosine kinase signaling pathway"/>
    <property type="evidence" value="ECO:0007669"/>
    <property type="project" value="TreeGrafter"/>
</dbReference>
<reference evidence="16" key="1">
    <citation type="submission" date="2022-11" db="UniProtKB">
        <authorList>
            <consortium name="WormBaseParasite"/>
        </authorList>
    </citation>
    <scope>IDENTIFICATION</scope>
</reference>
<evidence type="ECO:0000313" key="15">
    <source>
        <dbReference type="Proteomes" id="UP000887574"/>
    </source>
</evidence>
<dbReference type="AlphaFoldDB" id="A0A915D8V9"/>
<accession>A0A915D8V9</accession>
<feature type="domain" description="Protein kinase" evidence="14">
    <location>
        <begin position="333"/>
        <end position="611"/>
    </location>
</feature>
<comment type="subcellular location">
    <subcellularLocation>
        <location evidence="1">Endomembrane system</location>
    </subcellularLocation>
    <subcellularLocation>
        <location evidence="2">Membrane</location>
        <topology evidence="2">Single-pass type I membrane protein</topology>
    </subcellularLocation>
</comment>
<dbReference type="GO" id="GO:0048680">
    <property type="term" value="P:positive regulation of axon regeneration"/>
    <property type="evidence" value="ECO:0007669"/>
    <property type="project" value="UniProtKB-ARBA"/>
</dbReference>
<evidence type="ECO:0000256" key="3">
    <source>
        <dbReference type="ARBA" id="ARBA00011902"/>
    </source>
</evidence>
<dbReference type="Gene3D" id="2.10.220.10">
    <property type="entry name" value="Hormone Receptor, Insulin-like Growth Factor Receptor 1, Chain A, domain 2"/>
    <property type="match status" value="1"/>
</dbReference>
<dbReference type="WBParaSite" id="jg16674">
    <property type="protein sequence ID" value="jg16674"/>
    <property type="gene ID" value="jg16674"/>
</dbReference>
<dbReference type="GO" id="GO:0043235">
    <property type="term" value="C:receptor complex"/>
    <property type="evidence" value="ECO:0007669"/>
    <property type="project" value="TreeGrafter"/>
</dbReference>
<dbReference type="SMART" id="SM00261">
    <property type="entry name" value="FU"/>
    <property type="match status" value="2"/>
</dbReference>
<dbReference type="GO" id="GO:0043066">
    <property type="term" value="P:negative regulation of apoptotic process"/>
    <property type="evidence" value="ECO:0007669"/>
    <property type="project" value="TreeGrafter"/>
</dbReference>
<dbReference type="InterPro" id="IPR000719">
    <property type="entry name" value="Prot_kinase_dom"/>
</dbReference>
<dbReference type="InterPro" id="IPR017441">
    <property type="entry name" value="Protein_kinase_ATP_BS"/>
</dbReference>
<keyword evidence="9" id="KW-0829">Tyrosine-protein kinase</keyword>
<dbReference type="EC" id="2.7.10.1" evidence="3"/>
<organism evidence="15 16">
    <name type="scientific">Ditylenchus dipsaci</name>
    <dbReference type="NCBI Taxonomy" id="166011"/>
    <lineage>
        <taxon>Eukaryota</taxon>
        <taxon>Metazoa</taxon>
        <taxon>Ecdysozoa</taxon>
        <taxon>Nematoda</taxon>
        <taxon>Chromadorea</taxon>
        <taxon>Rhabditida</taxon>
        <taxon>Tylenchina</taxon>
        <taxon>Tylenchomorpha</taxon>
        <taxon>Sphaerularioidea</taxon>
        <taxon>Anguinidae</taxon>
        <taxon>Anguininae</taxon>
        <taxon>Ditylenchus</taxon>
    </lineage>
</organism>
<dbReference type="PROSITE" id="PS00107">
    <property type="entry name" value="PROTEIN_KINASE_ATP"/>
    <property type="match status" value="1"/>
</dbReference>
<evidence type="ECO:0000256" key="13">
    <source>
        <dbReference type="SAM" id="Phobius"/>
    </source>
</evidence>
<dbReference type="SUPFAM" id="SSF57184">
    <property type="entry name" value="Growth factor receptor domain"/>
    <property type="match status" value="1"/>
</dbReference>
<dbReference type="InterPro" id="IPR011009">
    <property type="entry name" value="Kinase-like_dom_sf"/>
</dbReference>
<dbReference type="PROSITE" id="PS50011">
    <property type="entry name" value="PROTEIN_KINASE_DOM"/>
    <property type="match status" value="1"/>
</dbReference>
<dbReference type="InterPro" id="IPR050122">
    <property type="entry name" value="RTK"/>
</dbReference>
<evidence type="ECO:0000256" key="2">
    <source>
        <dbReference type="ARBA" id="ARBA00004479"/>
    </source>
</evidence>
<dbReference type="GO" id="GO:0009925">
    <property type="term" value="C:basal plasma membrane"/>
    <property type="evidence" value="ECO:0007669"/>
    <property type="project" value="TreeGrafter"/>
</dbReference>
<evidence type="ECO:0000256" key="10">
    <source>
        <dbReference type="ARBA" id="ARBA00051243"/>
    </source>
</evidence>
<dbReference type="InterPro" id="IPR006212">
    <property type="entry name" value="Furin_repeat"/>
</dbReference>
<keyword evidence="13" id="KW-1133">Transmembrane helix</keyword>
<evidence type="ECO:0000313" key="16">
    <source>
        <dbReference type="WBParaSite" id="jg16674"/>
    </source>
</evidence>
<evidence type="ECO:0000256" key="4">
    <source>
        <dbReference type="ARBA" id="ARBA00022679"/>
    </source>
</evidence>
<name>A0A915D8V9_9BILA</name>
<dbReference type="Gene3D" id="3.30.200.20">
    <property type="entry name" value="Phosphorylase Kinase, domain 1"/>
    <property type="match status" value="1"/>
</dbReference>
<dbReference type="InterPro" id="IPR009030">
    <property type="entry name" value="Growth_fac_rcpt_cys_sf"/>
</dbReference>
<dbReference type="GO" id="GO:0008284">
    <property type="term" value="P:positive regulation of cell population proliferation"/>
    <property type="evidence" value="ECO:0007669"/>
    <property type="project" value="TreeGrafter"/>
</dbReference>
<keyword evidence="8 13" id="KW-0472">Membrane</keyword>
<evidence type="ECO:0000256" key="7">
    <source>
        <dbReference type="ARBA" id="ARBA00022840"/>
    </source>
</evidence>
<dbReference type="FunFam" id="1.10.510.10:FF:001512">
    <property type="entry name" value="Receptor tyrosine-protein kinase erbB-2"/>
    <property type="match status" value="1"/>
</dbReference>
<dbReference type="GO" id="GO:0005524">
    <property type="term" value="F:ATP binding"/>
    <property type="evidence" value="ECO:0007669"/>
    <property type="project" value="UniProtKB-UniRule"/>
</dbReference>
<comment type="catalytic activity">
    <reaction evidence="10">
        <text>L-tyrosyl-[protein] + ATP = O-phospho-L-tyrosyl-[protein] + ADP + H(+)</text>
        <dbReference type="Rhea" id="RHEA:10596"/>
        <dbReference type="Rhea" id="RHEA-COMP:10136"/>
        <dbReference type="Rhea" id="RHEA-COMP:20101"/>
        <dbReference type="ChEBI" id="CHEBI:15378"/>
        <dbReference type="ChEBI" id="CHEBI:30616"/>
        <dbReference type="ChEBI" id="CHEBI:46858"/>
        <dbReference type="ChEBI" id="CHEBI:61978"/>
        <dbReference type="ChEBI" id="CHEBI:456216"/>
        <dbReference type="EC" id="2.7.10.1"/>
    </reaction>
</comment>
<evidence type="ECO:0000256" key="5">
    <source>
        <dbReference type="ARBA" id="ARBA00022741"/>
    </source>
</evidence>
<evidence type="ECO:0000256" key="11">
    <source>
        <dbReference type="PROSITE-ProRule" id="PRU10141"/>
    </source>
</evidence>
<dbReference type="InterPro" id="IPR020635">
    <property type="entry name" value="Tyr_kinase_cat_dom"/>
</dbReference>
<feature type="region of interest" description="Disordered" evidence="12">
    <location>
        <begin position="684"/>
        <end position="727"/>
    </location>
</feature>
<evidence type="ECO:0000256" key="6">
    <source>
        <dbReference type="ARBA" id="ARBA00022777"/>
    </source>
</evidence>
<keyword evidence="15" id="KW-1185">Reference proteome</keyword>
<evidence type="ECO:0000256" key="1">
    <source>
        <dbReference type="ARBA" id="ARBA00004308"/>
    </source>
</evidence>
<proteinExistence type="predicted"/>
<feature type="compositionally biased region" description="Polar residues" evidence="12">
    <location>
        <begin position="798"/>
        <end position="811"/>
    </location>
</feature>
<dbReference type="Pfam" id="PF07714">
    <property type="entry name" value="PK_Tyr_Ser-Thr"/>
    <property type="match status" value="1"/>
</dbReference>
<dbReference type="PANTHER" id="PTHR24416">
    <property type="entry name" value="TYROSINE-PROTEIN KINASE RECEPTOR"/>
    <property type="match status" value="1"/>
</dbReference>
<dbReference type="Gene3D" id="1.10.510.10">
    <property type="entry name" value="Transferase(Phosphotransferase) domain 1"/>
    <property type="match status" value="1"/>
</dbReference>